<dbReference type="EMBL" id="CP117449">
    <property type="protein sequence ID" value="WLH12964.1"/>
    <property type="molecule type" value="Genomic_DNA"/>
</dbReference>
<dbReference type="GO" id="GO:0004497">
    <property type="term" value="F:monooxygenase activity"/>
    <property type="evidence" value="ECO:0007669"/>
    <property type="project" value="UniProtKB-KW"/>
</dbReference>
<protein>
    <submittedName>
        <fullName evidence="2">Antibiotic biosynthesis monooxygenase</fullName>
    </submittedName>
</protein>
<keyword evidence="1" id="KW-0472">Membrane</keyword>
<evidence type="ECO:0000313" key="3">
    <source>
        <dbReference type="Proteomes" id="UP001230339"/>
    </source>
</evidence>
<organism evidence="2 3">
    <name type="scientific">Pseudomonas hefeiensis</name>
    <dbReference type="NCBI Taxonomy" id="2738125"/>
    <lineage>
        <taxon>Bacteria</taxon>
        <taxon>Pseudomonadati</taxon>
        <taxon>Pseudomonadota</taxon>
        <taxon>Gammaproteobacteria</taxon>
        <taxon>Pseudomonadales</taxon>
        <taxon>Pseudomonadaceae</taxon>
        <taxon>Pseudomonas</taxon>
    </lineage>
</organism>
<gene>
    <name evidence="2" type="ORF">PSH57_00940</name>
</gene>
<keyword evidence="1" id="KW-0812">Transmembrane</keyword>
<dbReference type="PANTHER" id="PTHR40057">
    <property type="entry name" value="SLR1162 PROTEIN"/>
    <property type="match status" value="1"/>
</dbReference>
<keyword evidence="1" id="KW-1133">Transmembrane helix</keyword>
<dbReference type="InterPro" id="IPR038762">
    <property type="entry name" value="ABM_predict"/>
</dbReference>
<proteinExistence type="predicted"/>
<dbReference type="InterPro" id="IPR011008">
    <property type="entry name" value="Dimeric_a/b-barrel"/>
</dbReference>
<evidence type="ECO:0000256" key="1">
    <source>
        <dbReference type="SAM" id="Phobius"/>
    </source>
</evidence>
<dbReference type="PANTHER" id="PTHR40057:SF1">
    <property type="entry name" value="SLR1162 PROTEIN"/>
    <property type="match status" value="1"/>
</dbReference>
<dbReference type="Proteomes" id="UP001230339">
    <property type="component" value="Chromosome"/>
</dbReference>
<sequence>MDADTVNEAATLVVRHRVKAGHEQQYEAWLRRIIDTASRYAGHMGIDVFRSHSDGLPLFTCVLHFSCKLHLQGWLDSSDRQELVAEVKPLLAGGDQIEVSSAREFWFVPASEHQPPPRWKQACVTFLVIMPLSLIVPQLWQPLFKRITWLGSHPVSAVLVTLSIVLLVVYLFMPMMTRWLAAWLNPQRREE</sequence>
<keyword evidence="2" id="KW-0503">Monooxygenase</keyword>
<feature type="transmembrane region" description="Helical" evidence="1">
    <location>
        <begin position="122"/>
        <end position="140"/>
    </location>
</feature>
<reference evidence="2 3" key="1">
    <citation type="submission" date="2023-02" db="EMBL/GenBank/DDBJ databases">
        <title>Evolution of Hrp T3SS in non-pathogenic Pseudomonas fluorescens.</title>
        <authorList>
            <person name="Liao K."/>
            <person name="Wei H."/>
            <person name="Gu Y."/>
        </authorList>
    </citation>
    <scope>NUCLEOTIDE SEQUENCE [LARGE SCALE GENOMIC DNA]</scope>
    <source>
        <strain evidence="2 3">FP205</strain>
    </source>
</reference>
<dbReference type="RefSeq" id="WP_305387283.1">
    <property type="nucleotide sequence ID" value="NZ_CP117426.1"/>
</dbReference>
<name>A0ABY9GBG1_9PSED</name>
<accession>A0ABY9GBG1</accession>
<feature type="transmembrane region" description="Helical" evidence="1">
    <location>
        <begin position="152"/>
        <end position="173"/>
    </location>
</feature>
<dbReference type="SUPFAM" id="SSF54909">
    <property type="entry name" value="Dimeric alpha+beta barrel"/>
    <property type="match status" value="1"/>
</dbReference>
<dbReference type="Gene3D" id="3.30.70.100">
    <property type="match status" value="1"/>
</dbReference>
<evidence type="ECO:0000313" key="2">
    <source>
        <dbReference type="EMBL" id="WLH12964.1"/>
    </source>
</evidence>
<keyword evidence="2" id="KW-0560">Oxidoreductase</keyword>
<keyword evidence="3" id="KW-1185">Reference proteome</keyword>